<name>A0A938Y4X1_9ACTN</name>
<keyword evidence="3" id="KW-1185">Reference proteome</keyword>
<organism evidence="2 3">
    <name type="scientific">Nakamurella leprariae</name>
    <dbReference type="NCBI Taxonomy" id="2803911"/>
    <lineage>
        <taxon>Bacteria</taxon>
        <taxon>Bacillati</taxon>
        <taxon>Actinomycetota</taxon>
        <taxon>Actinomycetes</taxon>
        <taxon>Nakamurellales</taxon>
        <taxon>Nakamurellaceae</taxon>
        <taxon>Nakamurella</taxon>
    </lineage>
</organism>
<reference evidence="2" key="1">
    <citation type="submission" date="2021-01" db="EMBL/GenBank/DDBJ databases">
        <title>YIM 132084 draft genome.</title>
        <authorList>
            <person name="An D."/>
        </authorList>
    </citation>
    <scope>NUCLEOTIDE SEQUENCE</scope>
    <source>
        <strain evidence="2">YIM 132084</strain>
    </source>
</reference>
<evidence type="ECO:0000313" key="3">
    <source>
        <dbReference type="Proteomes" id="UP000663792"/>
    </source>
</evidence>
<comment type="caution">
    <text evidence="2">The sequence shown here is derived from an EMBL/GenBank/DDBJ whole genome shotgun (WGS) entry which is preliminary data.</text>
</comment>
<evidence type="ECO:0000256" key="1">
    <source>
        <dbReference type="SAM" id="MobiDB-lite"/>
    </source>
</evidence>
<proteinExistence type="predicted"/>
<dbReference type="Proteomes" id="UP000663792">
    <property type="component" value="Unassembled WGS sequence"/>
</dbReference>
<dbReference type="RefSeq" id="WP_205258758.1">
    <property type="nucleotide sequence ID" value="NZ_JAERWK010000001.1"/>
</dbReference>
<protein>
    <submittedName>
        <fullName evidence="2">Uncharacterized protein</fullName>
    </submittedName>
</protein>
<sequence>MISSPARRRRVDRLVAAGLAVAVLAVAAVVWLTSDIRATTLRAGGVVPIPELPSQVPTALTERWELGTDARLGAVASPYGVVVTASEHAVTGWDATTGTSRWSYERSNRSLCTVRSGDVDTPGATVAGQVRGIAAVFEVGDHCSQVQLLDPVTGERTYSRTGPYQPGGALAFGGPYAGWIGPTLVEVWRNDLVRTIQYGDQPQPTKPGSSRNGCLFTDIALADTQFATVEHCSTGTQASPNARLVINWATPGSAPDKPSDQDVFKHTPRADIDTGSPAARIVGITADRVAVLVSAPEPAVVVYDAAGTETSRTPVPVPAAAIVQADVLPTTPEQVAAGATEVPVAITPATEAGPVRYSLVGDVVLAVARDQVQAPAPATTAATTPSTEPSTSATASSVAPGAALPGAAEATVATDDLQVRWTRSGALGTPATVAGSVLVPTAGGYDVVPAGWTGGVSRLGSLDEATGTPVSSIPVVRGDGAGRVDAVAVGSMVIEDRGATVVGLSP</sequence>
<dbReference type="SUPFAM" id="SSF50998">
    <property type="entry name" value="Quinoprotein alcohol dehydrogenase-like"/>
    <property type="match status" value="1"/>
</dbReference>
<dbReference type="InterPro" id="IPR011047">
    <property type="entry name" value="Quinoprotein_ADH-like_sf"/>
</dbReference>
<feature type="region of interest" description="Disordered" evidence="1">
    <location>
        <begin position="374"/>
        <end position="402"/>
    </location>
</feature>
<dbReference type="AlphaFoldDB" id="A0A938Y4X1"/>
<gene>
    <name evidence="2" type="ORF">JL106_00780</name>
</gene>
<evidence type="ECO:0000313" key="2">
    <source>
        <dbReference type="EMBL" id="MBM9465810.1"/>
    </source>
</evidence>
<dbReference type="EMBL" id="JAERWK010000001">
    <property type="protein sequence ID" value="MBM9465810.1"/>
    <property type="molecule type" value="Genomic_DNA"/>
</dbReference>
<accession>A0A938Y4X1</accession>